<proteinExistence type="predicted"/>
<dbReference type="Proteomes" id="UP001238540">
    <property type="component" value="Unassembled WGS sequence"/>
</dbReference>
<evidence type="ECO:0000256" key="1">
    <source>
        <dbReference type="ARBA" id="ARBA00022729"/>
    </source>
</evidence>
<evidence type="ECO:0000259" key="3">
    <source>
        <dbReference type="Pfam" id="PF13505"/>
    </source>
</evidence>
<sequence>MKKLILATLLFSPLTFAQSYEGFYVGGGLGSTTFSDDGYYNDVDTTLSGYGYETKTSSETDGLSYRLIGGYQFNRIIAVEAQYTKYGSVKANTKLNNTTIGTSESDYSSFTVAANLGYTFDNGIRPFVTAGLGSISVDQTNHSNSTSASNNFSFSDSATALRVGAGMEYSPEMFKGGAVRLAYEVDHFGLDTGGKTYTQSIGSFYLGGTYKF</sequence>
<dbReference type="EMBL" id="JAUFQC010000029">
    <property type="protein sequence ID" value="MDN3612652.1"/>
    <property type="molecule type" value="Genomic_DNA"/>
</dbReference>
<evidence type="ECO:0000313" key="7">
    <source>
        <dbReference type="Proteomes" id="UP001238540"/>
    </source>
</evidence>
<dbReference type="RefSeq" id="WP_170883069.1">
    <property type="nucleotide sequence ID" value="NZ_JABEYA020000008.1"/>
</dbReference>
<reference evidence="5" key="1">
    <citation type="journal article" date="2014" name="Int. J. Syst. Evol. Microbiol.">
        <title>Complete genome of a new Firmicutes species belonging to the dominant human colonic microbiota ('Ruminococcus bicirculans') reveals two chromosomes and a selective capacity to utilize plant glucans.</title>
        <authorList>
            <consortium name="NISC Comparative Sequencing Program"/>
            <person name="Wegmann U."/>
            <person name="Louis P."/>
            <person name="Goesmann A."/>
            <person name="Henrissat B."/>
            <person name="Duncan S.H."/>
            <person name="Flint H.J."/>
        </authorList>
    </citation>
    <scope>NUCLEOTIDE SEQUENCE</scope>
    <source>
        <strain evidence="5">CECT 7398</strain>
    </source>
</reference>
<feature type="signal peptide" evidence="2">
    <location>
        <begin position="1"/>
        <end position="17"/>
    </location>
</feature>
<dbReference type="InterPro" id="IPR027385">
    <property type="entry name" value="Beta-barrel_OMP"/>
</dbReference>
<accession>A0ABT8C2S5</accession>
<protein>
    <submittedName>
        <fullName evidence="5">Porin family protein</fullName>
    </submittedName>
</protein>
<comment type="caution">
    <text evidence="5">The sequence shown here is derived from an EMBL/GenBank/DDBJ whole genome shotgun (WGS) entry which is preliminary data.</text>
</comment>
<evidence type="ECO:0000313" key="5">
    <source>
        <dbReference type="EMBL" id="MDN3612652.1"/>
    </source>
</evidence>
<organism evidence="5 7">
    <name type="scientific">Vibrio ostreicida</name>
    <dbReference type="NCBI Taxonomy" id="526588"/>
    <lineage>
        <taxon>Bacteria</taxon>
        <taxon>Pseudomonadati</taxon>
        <taxon>Pseudomonadota</taxon>
        <taxon>Gammaproteobacteria</taxon>
        <taxon>Vibrionales</taxon>
        <taxon>Vibrionaceae</taxon>
        <taxon>Vibrio</taxon>
    </lineage>
</organism>
<name>A0ABT8C2S5_9VIBR</name>
<evidence type="ECO:0000256" key="2">
    <source>
        <dbReference type="SAM" id="SignalP"/>
    </source>
</evidence>
<reference evidence="5" key="3">
    <citation type="submission" date="2023-06" db="EMBL/GenBank/DDBJ databases">
        <authorList>
            <person name="Lucena T."/>
            <person name="Sun Q."/>
        </authorList>
    </citation>
    <scope>NUCLEOTIDE SEQUENCE</scope>
    <source>
        <strain evidence="5">CECT 7398</strain>
    </source>
</reference>
<dbReference type="EMBL" id="JAUFQC010000030">
    <property type="protein sequence ID" value="MDN3612679.1"/>
    <property type="molecule type" value="Genomic_DNA"/>
</dbReference>
<evidence type="ECO:0000313" key="6">
    <source>
        <dbReference type="EMBL" id="MDN3612679.1"/>
    </source>
</evidence>
<dbReference type="EMBL" id="JAUFQC010000027">
    <property type="protein sequence ID" value="MDN3611815.1"/>
    <property type="molecule type" value="Genomic_DNA"/>
</dbReference>
<dbReference type="InterPro" id="IPR011250">
    <property type="entry name" value="OMP/PagP_B-barrel"/>
</dbReference>
<feature type="domain" description="Outer membrane protein beta-barrel" evidence="3">
    <location>
        <begin position="5"/>
        <end position="212"/>
    </location>
</feature>
<reference evidence="7" key="2">
    <citation type="journal article" date="2019" name="Int. J. Syst. Evol. Microbiol.">
        <title>The Global Catalogue of Microorganisms (GCM) 10K type strain sequencing project: providing services to taxonomists for standard genome sequencing and annotation.</title>
        <authorList>
            <consortium name="The Broad Institute Genomics Platform"/>
            <consortium name="The Broad Institute Genome Sequencing Center for Infectious Disease"/>
            <person name="Wu L."/>
            <person name="Ma J."/>
        </authorList>
    </citation>
    <scope>NUCLEOTIDE SEQUENCE [LARGE SCALE GENOMIC DNA]</scope>
    <source>
        <strain evidence="7">CECT 7398</strain>
    </source>
</reference>
<gene>
    <name evidence="4" type="ORF">QWZ16_19655</name>
    <name evidence="5" type="ORF">QWZ16_23995</name>
    <name evidence="6" type="ORF">QWZ16_24155</name>
</gene>
<evidence type="ECO:0000313" key="4">
    <source>
        <dbReference type="EMBL" id="MDN3611815.1"/>
    </source>
</evidence>
<dbReference type="Gene3D" id="2.40.160.20">
    <property type="match status" value="1"/>
</dbReference>
<keyword evidence="7" id="KW-1185">Reference proteome</keyword>
<dbReference type="Pfam" id="PF13505">
    <property type="entry name" value="OMP_b-brl"/>
    <property type="match status" value="1"/>
</dbReference>
<keyword evidence="1 2" id="KW-0732">Signal</keyword>
<feature type="chain" id="PRO_5045032466" evidence="2">
    <location>
        <begin position="18"/>
        <end position="212"/>
    </location>
</feature>
<dbReference type="SUPFAM" id="SSF56925">
    <property type="entry name" value="OMPA-like"/>
    <property type="match status" value="1"/>
</dbReference>